<proteinExistence type="inferred from homology"/>
<comment type="function">
    <text evidence="9">DNA-dependent RNA polymerase catalyzes the transcription of DNA into RNA using the four ribonucleoside triphosphates as substrates.</text>
</comment>
<evidence type="ECO:0000256" key="6">
    <source>
        <dbReference type="ARBA" id="ARBA00022833"/>
    </source>
</evidence>
<dbReference type="InterPro" id="IPR007641">
    <property type="entry name" value="RNA_pol_Rpb2_7"/>
</dbReference>
<organism evidence="15 16">
    <name type="scientific">Bonamia ostreae</name>
    <dbReference type="NCBI Taxonomy" id="126728"/>
    <lineage>
        <taxon>Eukaryota</taxon>
        <taxon>Sar</taxon>
        <taxon>Rhizaria</taxon>
        <taxon>Endomyxa</taxon>
        <taxon>Ascetosporea</taxon>
        <taxon>Haplosporida</taxon>
        <taxon>Bonamia</taxon>
    </lineage>
</organism>
<feature type="domain" description="DNA-directed RNA polymerase subunit 2 hybrid-binding" evidence="10">
    <location>
        <begin position="330"/>
        <end position="697"/>
    </location>
</feature>
<dbReference type="Gene3D" id="3.90.1800.10">
    <property type="entry name" value="RNA polymerase alpha subunit dimerisation domain"/>
    <property type="match status" value="1"/>
</dbReference>
<dbReference type="InterPro" id="IPR007121">
    <property type="entry name" value="RNA_pol_bsu_CS"/>
</dbReference>
<feature type="domain" description="RNA polymerase Rpb2" evidence="14">
    <location>
        <begin position="282"/>
        <end position="315"/>
    </location>
</feature>
<evidence type="ECO:0000259" key="12">
    <source>
        <dbReference type="Pfam" id="PF04565"/>
    </source>
</evidence>
<gene>
    <name evidence="15" type="primary">POLR3B_1</name>
    <name evidence="15" type="ORF">MHBO_000095</name>
</gene>
<protein>
    <recommendedName>
        <fullName evidence="9">DNA-directed RNA polymerase subunit beta</fullName>
        <ecNumber evidence="9">2.7.7.6</ecNumber>
    </recommendedName>
</protein>
<evidence type="ECO:0000256" key="4">
    <source>
        <dbReference type="ARBA" id="ARBA00022695"/>
    </source>
</evidence>
<evidence type="ECO:0000256" key="7">
    <source>
        <dbReference type="ARBA" id="ARBA00023163"/>
    </source>
</evidence>
<dbReference type="InterPro" id="IPR015712">
    <property type="entry name" value="DNA-dir_RNA_pol_su2"/>
</dbReference>
<dbReference type="CDD" id="cd00653">
    <property type="entry name" value="RNA_pol_B_RPB2"/>
    <property type="match status" value="1"/>
</dbReference>
<evidence type="ECO:0000256" key="9">
    <source>
        <dbReference type="RuleBase" id="RU363031"/>
    </source>
</evidence>
<comment type="similarity">
    <text evidence="1 8">Belongs to the RNA polymerase beta chain family.</text>
</comment>
<comment type="catalytic activity">
    <reaction evidence="9">
        <text>RNA(n) + a ribonucleoside 5'-triphosphate = RNA(n+1) + diphosphate</text>
        <dbReference type="Rhea" id="RHEA:21248"/>
        <dbReference type="Rhea" id="RHEA-COMP:14527"/>
        <dbReference type="Rhea" id="RHEA-COMP:17342"/>
        <dbReference type="ChEBI" id="CHEBI:33019"/>
        <dbReference type="ChEBI" id="CHEBI:61557"/>
        <dbReference type="ChEBI" id="CHEBI:140395"/>
        <dbReference type="EC" id="2.7.7.6"/>
    </reaction>
</comment>
<dbReference type="InterPro" id="IPR007120">
    <property type="entry name" value="DNA-dir_RNAP_su2_dom"/>
</dbReference>
<dbReference type="InterPro" id="IPR037033">
    <property type="entry name" value="DNA-dir_RNAP_su2_hyb_sf"/>
</dbReference>
<keyword evidence="7 9" id="KW-0804">Transcription</keyword>
<evidence type="ECO:0000313" key="16">
    <source>
        <dbReference type="Proteomes" id="UP001439008"/>
    </source>
</evidence>
<keyword evidence="4 9" id="KW-0548">Nucleotidyltransferase</keyword>
<reference evidence="15 16" key="1">
    <citation type="journal article" date="2024" name="BMC Biol.">
        <title>Comparative genomics of Ascetosporea gives new insight into the evolutionary basis for animal parasitism in Rhizaria.</title>
        <authorList>
            <person name="Hiltunen Thoren M."/>
            <person name="Onut-Brannstrom I."/>
            <person name="Alfjorden A."/>
            <person name="Peckova H."/>
            <person name="Swords F."/>
            <person name="Hooper C."/>
            <person name="Holzer A.S."/>
            <person name="Bass D."/>
            <person name="Burki F."/>
        </authorList>
    </citation>
    <scope>NUCLEOTIDE SEQUENCE [LARGE SCALE GENOMIC DNA]</scope>
    <source>
        <strain evidence="15">20-A016</strain>
    </source>
</reference>
<dbReference type="Pfam" id="PF04567">
    <property type="entry name" value="RNA_pol_Rpb2_5"/>
    <property type="match status" value="1"/>
</dbReference>
<dbReference type="Proteomes" id="UP001439008">
    <property type="component" value="Unassembled WGS sequence"/>
</dbReference>
<evidence type="ECO:0000259" key="11">
    <source>
        <dbReference type="Pfam" id="PF04560"/>
    </source>
</evidence>
<dbReference type="PROSITE" id="PS01166">
    <property type="entry name" value="RNA_POL_BETA"/>
    <property type="match status" value="1"/>
</dbReference>
<dbReference type="EC" id="2.7.7.6" evidence="9"/>
<keyword evidence="16" id="KW-1185">Reference proteome</keyword>
<dbReference type="InterPro" id="IPR014724">
    <property type="entry name" value="RNA_pol_RPB2_OB-fold"/>
</dbReference>
<dbReference type="GO" id="GO:0003899">
    <property type="term" value="F:DNA-directed RNA polymerase activity"/>
    <property type="evidence" value="ECO:0007669"/>
    <property type="project" value="UniProtKB-EC"/>
</dbReference>
<evidence type="ECO:0000259" key="13">
    <source>
        <dbReference type="Pfam" id="PF04566"/>
    </source>
</evidence>
<dbReference type="InterPro" id="IPR007647">
    <property type="entry name" value="RNA_pol_Rpb2_5"/>
</dbReference>
<dbReference type="Pfam" id="PF04565">
    <property type="entry name" value="RNA_pol_Rpb2_3"/>
    <property type="match status" value="1"/>
</dbReference>
<dbReference type="InterPro" id="IPR007646">
    <property type="entry name" value="RNA_pol_Rpb2_4"/>
</dbReference>
<dbReference type="EMBL" id="JBDODL010000012">
    <property type="protein sequence ID" value="MES1918073.1"/>
    <property type="molecule type" value="Genomic_DNA"/>
</dbReference>
<dbReference type="GO" id="GO:0000428">
    <property type="term" value="C:DNA-directed RNA polymerase complex"/>
    <property type="evidence" value="ECO:0007669"/>
    <property type="project" value="UniProtKB-KW"/>
</dbReference>
<keyword evidence="6" id="KW-0862">Zinc</keyword>
<feature type="domain" description="RNA polymerase Rpb2" evidence="13">
    <location>
        <begin position="200"/>
        <end position="261"/>
    </location>
</feature>
<name>A0ABV2AED4_9EUKA</name>
<dbReference type="SUPFAM" id="SSF64484">
    <property type="entry name" value="beta and beta-prime subunits of DNA dependent RNA-polymerase"/>
    <property type="match status" value="1"/>
</dbReference>
<keyword evidence="2 9" id="KW-0240">DNA-directed RNA polymerase</keyword>
<evidence type="ECO:0000256" key="5">
    <source>
        <dbReference type="ARBA" id="ARBA00022723"/>
    </source>
</evidence>
<evidence type="ECO:0000259" key="14">
    <source>
        <dbReference type="Pfam" id="PF04567"/>
    </source>
</evidence>
<dbReference type="Pfam" id="PF00562">
    <property type="entry name" value="RNA_pol_Rpb2_6"/>
    <property type="match status" value="1"/>
</dbReference>
<evidence type="ECO:0000256" key="2">
    <source>
        <dbReference type="ARBA" id="ARBA00022478"/>
    </source>
</evidence>
<dbReference type="Pfam" id="PF04566">
    <property type="entry name" value="RNA_pol_Rpb2_4"/>
    <property type="match status" value="1"/>
</dbReference>
<keyword evidence="5" id="KW-0479">Metal-binding</keyword>
<dbReference type="Gene3D" id="2.40.50.150">
    <property type="match status" value="1"/>
</dbReference>
<evidence type="ECO:0000256" key="8">
    <source>
        <dbReference type="RuleBase" id="RU000434"/>
    </source>
</evidence>
<dbReference type="Gene3D" id="3.90.1100.10">
    <property type="match status" value="1"/>
</dbReference>
<comment type="caution">
    <text evidence="15">The sequence shown here is derived from an EMBL/GenBank/DDBJ whole genome shotgun (WGS) entry which is preliminary data.</text>
</comment>
<keyword evidence="3 9" id="KW-0808">Transferase</keyword>
<dbReference type="Pfam" id="PF04560">
    <property type="entry name" value="RNA_pol_Rpb2_7"/>
    <property type="match status" value="1"/>
</dbReference>
<evidence type="ECO:0000256" key="3">
    <source>
        <dbReference type="ARBA" id="ARBA00022679"/>
    </source>
</evidence>
<evidence type="ECO:0000256" key="1">
    <source>
        <dbReference type="ARBA" id="ARBA00006835"/>
    </source>
</evidence>
<accession>A0ABV2AED4</accession>
<feature type="domain" description="RNA polymerase Rpb2" evidence="11">
    <location>
        <begin position="699"/>
        <end position="782"/>
    </location>
</feature>
<dbReference type="PANTHER" id="PTHR20856">
    <property type="entry name" value="DNA-DIRECTED RNA POLYMERASE I SUBUNIT 2"/>
    <property type="match status" value="1"/>
</dbReference>
<evidence type="ECO:0000313" key="15">
    <source>
        <dbReference type="EMBL" id="MES1918073.1"/>
    </source>
</evidence>
<dbReference type="InterPro" id="IPR007645">
    <property type="entry name" value="RNA_pol_Rpb2_3"/>
</dbReference>
<evidence type="ECO:0000259" key="10">
    <source>
        <dbReference type="Pfam" id="PF00562"/>
    </source>
</evidence>
<feature type="domain" description="RNA polymerase Rpb2" evidence="12">
    <location>
        <begin position="100"/>
        <end position="163"/>
    </location>
</feature>
<sequence>MVNSGVANFDDKDYYGNKRLELSGQLISILFEDLFKRFNNEVRKHMDNTLQKKTRGQEFDAVKFLKMRRDIITKGFVHTISTGNWTLHRFNMDRHGVTAVLNRLSYISTIGHMTRISSSVEKNRKISGPRALQASQWGMICPSDTPEGEGCGLIKNLALLAHVTTEEDDQILISIAFALGAEDIKNCSRDFYTDKNAFVVFVNGRAIGIHFDYQKFVNSFKLLRRKGLIHRFVSVYHHEDHRCLYIASDEGRVCRPLIIVDNGQPLVTKKHLIELEDGLSTFEDFVLNGLIEYLDVNEENNAFVALNESHLSRSTTHLEIDEMVILGFVSGLIPFPHHNQSPRNTYQCAMGKQSMGAIGLNQHLRLDTLLYNLVSLQKPLVKTKTLDFINFDKLPAGQNAIVAVMSYSGYDIEDAIILNKGSVERGFGKCVVYRKHTTSISRYVNNTFDKISKDKTERNSTGLCEVDSKLNPRDIIVNKFSPKNTLVVSENTSYRHNPLVYREREPAIVDKSLKVRSSNHYILKVMATSNTNDHFLLKILTRETRSPEIGDKFSSRHGQKGVCGLIVPQCDLPFNQDGVTPDIIMNPHGFPSRMTIGKLVEIIAGKVAVLEGKLKYGTAFGNEQISDTCEALLKHGYNYSGKELLYSGITGEALESFIFMGPVYYQKLKHMVADKMHARARGPKTTLVRQPREGRSKEGGLRLGEMERDCLIAYGTSMLLQERLCFSSDKYTVLVCRDCGMMVYKEWCNLCKKKTDMAMLTIPYACKLLFQELISMNIVTKIRLRNE</sequence>
<dbReference type="Gene3D" id="2.40.270.10">
    <property type="entry name" value="DNA-directed RNA polymerase, subunit 2, domain 6"/>
    <property type="match status" value="1"/>
</dbReference>